<comment type="caution">
    <text evidence="2">The sequence shown here is derived from an EMBL/GenBank/DDBJ whole genome shotgun (WGS) entry which is preliminary data.</text>
</comment>
<gene>
    <name evidence="2" type="ORF">DFO68_10311</name>
</gene>
<protein>
    <submittedName>
        <fullName evidence="2">Uncharacterized protein</fullName>
    </submittedName>
</protein>
<dbReference type="EMBL" id="SNWH01000003">
    <property type="protein sequence ID" value="TDO13790.1"/>
    <property type="molecule type" value="Genomic_DNA"/>
</dbReference>
<evidence type="ECO:0000313" key="2">
    <source>
        <dbReference type="EMBL" id="TDO13790.1"/>
    </source>
</evidence>
<name>A0A4R6HWL5_9GAMM</name>
<organism evidence="2 3">
    <name type="scientific">Halomonas ventosae</name>
    <dbReference type="NCBI Taxonomy" id="229007"/>
    <lineage>
        <taxon>Bacteria</taxon>
        <taxon>Pseudomonadati</taxon>
        <taxon>Pseudomonadota</taxon>
        <taxon>Gammaproteobacteria</taxon>
        <taxon>Oceanospirillales</taxon>
        <taxon>Halomonadaceae</taxon>
        <taxon>Halomonas</taxon>
    </lineage>
</organism>
<keyword evidence="3" id="KW-1185">Reference proteome</keyword>
<accession>A0A4R6HWL5</accession>
<evidence type="ECO:0000256" key="1">
    <source>
        <dbReference type="SAM" id="MobiDB-lite"/>
    </source>
</evidence>
<dbReference type="Proteomes" id="UP000295150">
    <property type="component" value="Unassembled WGS sequence"/>
</dbReference>
<dbReference type="OrthoDB" id="9970187at2"/>
<feature type="region of interest" description="Disordered" evidence="1">
    <location>
        <begin position="1"/>
        <end position="20"/>
    </location>
</feature>
<reference evidence="2 3" key="1">
    <citation type="submission" date="2019-03" db="EMBL/GenBank/DDBJ databases">
        <title>Freshwater and sediment microbial communities from various areas in North America, analyzing microbe dynamics in response to fracking.</title>
        <authorList>
            <person name="Lamendella R."/>
        </authorList>
    </citation>
    <scope>NUCLEOTIDE SEQUENCE [LARGE SCALE GENOMIC DNA]</scope>
    <source>
        <strain evidence="2 3">1_TX</strain>
    </source>
</reference>
<evidence type="ECO:0000313" key="3">
    <source>
        <dbReference type="Proteomes" id="UP000295150"/>
    </source>
</evidence>
<dbReference type="RefSeq" id="WP_133481988.1">
    <property type="nucleotide sequence ID" value="NZ_SNWH01000003.1"/>
</dbReference>
<dbReference type="AlphaFoldDB" id="A0A4R6HWL5"/>
<proteinExistence type="predicted"/>
<sequence>MPEPDARPGRPKGRRNTKPSEAAIAAYYRLLADKADSGDTTAAGWLVYITEQQRKKRKDNDQ</sequence>